<keyword evidence="9" id="KW-1185">Reference proteome</keyword>
<evidence type="ECO:0000313" key="8">
    <source>
        <dbReference type="EMBL" id="EGR29736.1"/>
    </source>
</evidence>
<evidence type="ECO:0000256" key="6">
    <source>
        <dbReference type="SAM" id="Phobius"/>
    </source>
</evidence>
<evidence type="ECO:0000256" key="4">
    <source>
        <dbReference type="ARBA" id="ARBA00022989"/>
    </source>
</evidence>
<dbReference type="InterPro" id="IPR004837">
    <property type="entry name" value="NaCa_Exmemb"/>
</dbReference>
<accession>G0QYH2</accession>
<reference evidence="8 9" key="1">
    <citation type="submission" date="2011-07" db="EMBL/GenBank/DDBJ databases">
        <authorList>
            <person name="Coyne R."/>
            <person name="Brami D."/>
            <person name="Johnson J."/>
            <person name="Hostetler J."/>
            <person name="Hannick L."/>
            <person name="Clark T."/>
            <person name="Cassidy-Hanley D."/>
            <person name="Inman J."/>
        </authorList>
    </citation>
    <scope>NUCLEOTIDE SEQUENCE [LARGE SCALE GENOMIC DNA]</scope>
    <source>
        <strain evidence="8 9">G5</strain>
    </source>
</reference>
<dbReference type="Pfam" id="PF01699">
    <property type="entry name" value="Na_Ca_ex"/>
    <property type="match status" value="1"/>
</dbReference>
<organism evidence="8 9">
    <name type="scientific">Ichthyophthirius multifiliis</name>
    <name type="common">White spot disease agent</name>
    <name type="synonym">Ich</name>
    <dbReference type="NCBI Taxonomy" id="5932"/>
    <lineage>
        <taxon>Eukaryota</taxon>
        <taxon>Sar</taxon>
        <taxon>Alveolata</taxon>
        <taxon>Ciliophora</taxon>
        <taxon>Intramacronucleata</taxon>
        <taxon>Oligohymenophorea</taxon>
        <taxon>Hymenostomatida</taxon>
        <taxon>Ophryoglenina</taxon>
        <taxon>Ichthyophthirius</taxon>
    </lineage>
</organism>
<dbReference type="Proteomes" id="UP000008983">
    <property type="component" value="Unassembled WGS sequence"/>
</dbReference>
<feature type="transmembrane region" description="Helical" evidence="6">
    <location>
        <begin position="158"/>
        <end position="181"/>
    </location>
</feature>
<evidence type="ECO:0000256" key="5">
    <source>
        <dbReference type="ARBA" id="ARBA00023136"/>
    </source>
</evidence>
<dbReference type="InterPro" id="IPR051359">
    <property type="entry name" value="CaCA_antiporter"/>
</dbReference>
<dbReference type="RefSeq" id="XP_004030972.1">
    <property type="nucleotide sequence ID" value="XM_004030924.1"/>
</dbReference>
<dbReference type="GO" id="GO:0016020">
    <property type="term" value="C:membrane"/>
    <property type="evidence" value="ECO:0007669"/>
    <property type="project" value="UniProtKB-SubCell"/>
</dbReference>
<evidence type="ECO:0000256" key="2">
    <source>
        <dbReference type="ARBA" id="ARBA00022448"/>
    </source>
</evidence>
<dbReference type="AlphaFoldDB" id="G0QYH2"/>
<dbReference type="GeneID" id="14905842"/>
<evidence type="ECO:0000313" key="9">
    <source>
        <dbReference type="Proteomes" id="UP000008983"/>
    </source>
</evidence>
<keyword evidence="3 6" id="KW-0812">Transmembrane</keyword>
<dbReference type="InterPro" id="IPR044880">
    <property type="entry name" value="NCX_ion-bd_dom_sf"/>
</dbReference>
<evidence type="ECO:0000256" key="3">
    <source>
        <dbReference type="ARBA" id="ARBA00022692"/>
    </source>
</evidence>
<dbReference type="PANTHER" id="PTHR12266:SF0">
    <property type="entry name" value="MITOCHONDRIAL SODIUM_CALCIUM EXCHANGER PROTEIN"/>
    <property type="match status" value="1"/>
</dbReference>
<dbReference type="GO" id="GO:0008324">
    <property type="term" value="F:monoatomic cation transmembrane transporter activity"/>
    <property type="evidence" value="ECO:0007669"/>
    <property type="project" value="TreeGrafter"/>
</dbReference>
<keyword evidence="2" id="KW-0813">Transport</keyword>
<keyword evidence="5 6" id="KW-0472">Membrane</keyword>
<dbReference type="eggNOG" id="KOG2399">
    <property type="taxonomic scope" value="Eukaryota"/>
</dbReference>
<comment type="subcellular location">
    <subcellularLocation>
        <location evidence="1">Membrane</location>
        <topology evidence="1">Multi-pass membrane protein</topology>
    </subcellularLocation>
</comment>
<feature type="domain" description="Sodium/calcium exchanger membrane region" evidence="7">
    <location>
        <begin position="58"/>
        <end position="190"/>
    </location>
</feature>
<feature type="transmembrane region" description="Helical" evidence="6">
    <location>
        <begin position="85"/>
        <end position="110"/>
    </location>
</feature>
<dbReference type="EMBL" id="GL984111">
    <property type="protein sequence ID" value="EGR29736.1"/>
    <property type="molecule type" value="Genomic_DNA"/>
</dbReference>
<evidence type="ECO:0000259" key="7">
    <source>
        <dbReference type="Pfam" id="PF01699"/>
    </source>
</evidence>
<feature type="non-terminal residue" evidence="8">
    <location>
        <position position="190"/>
    </location>
</feature>
<dbReference type="OrthoDB" id="417205at2759"/>
<dbReference type="InParanoid" id="G0QYH2"/>
<keyword evidence="4 6" id="KW-1133">Transmembrane helix</keyword>
<sequence length="190" mass="21673">MQEINQCNQKQIIQSINSCQYVIQYCQDYQQINFTEFYFCTINENVLVLDILTIFVPLLSFQILSSTSEIYLSASLQKISNFFKFSQTFTAITILAFGNGAPDIFTALIAGKSQNGGINMIIGSIFGAGLFVTTITLSKVIQNAKRIKIDQKIFLRDILFYIFAQLIILFYTFIGKVTWYMSSLFISLYI</sequence>
<name>G0QYH2_ICHMU</name>
<dbReference type="Gene3D" id="1.20.1420.30">
    <property type="entry name" value="NCX, central ion-binding region"/>
    <property type="match status" value="1"/>
</dbReference>
<protein>
    <submittedName>
        <fullName evidence="8">Sodium calcium exchanger protein, putative</fullName>
    </submittedName>
</protein>
<evidence type="ECO:0000256" key="1">
    <source>
        <dbReference type="ARBA" id="ARBA00004141"/>
    </source>
</evidence>
<dbReference type="OMA" id="NTEQWIV"/>
<dbReference type="PANTHER" id="PTHR12266">
    <property type="entry name" value="NA+/CA2+ K+ INDEPENDENT EXCHANGER"/>
    <property type="match status" value="1"/>
</dbReference>
<feature type="transmembrane region" description="Helical" evidence="6">
    <location>
        <begin position="116"/>
        <end position="137"/>
    </location>
</feature>
<gene>
    <name evidence="8" type="ORF">IMG5_149610</name>
</gene>
<proteinExistence type="predicted"/>